<keyword evidence="2" id="KW-1185">Reference proteome</keyword>
<evidence type="ECO:0000313" key="2">
    <source>
        <dbReference type="Proteomes" id="UP000708208"/>
    </source>
</evidence>
<dbReference type="Proteomes" id="UP000708208">
    <property type="component" value="Unassembled WGS sequence"/>
</dbReference>
<accession>A0A8J2JTI4</accession>
<dbReference type="EMBL" id="CAJVCH010105520">
    <property type="protein sequence ID" value="CAG7724071.1"/>
    <property type="molecule type" value="Genomic_DNA"/>
</dbReference>
<proteinExistence type="predicted"/>
<reference evidence="1" key="1">
    <citation type="submission" date="2021-06" db="EMBL/GenBank/DDBJ databases">
        <authorList>
            <person name="Hodson N. C."/>
            <person name="Mongue J. A."/>
            <person name="Jaron S. K."/>
        </authorList>
    </citation>
    <scope>NUCLEOTIDE SEQUENCE</scope>
</reference>
<dbReference type="AlphaFoldDB" id="A0A8J2JTI4"/>
<feature type="non-terminal residue" evidence="1">
    <location>
        <position position="1"/>
    </location>
</feature>
<sequence length="120" mass="13468">MNSKYKLVEATLRALNFKDEILDAFIAQEITDTRVGKCLSKPFLAELLAEVIQPAGKRMDFLDKFSDLKKFPQSNGKKTTKTKVRKVQSLGDINKTIDLTNSSEEEDNNDGVLCLDTLVI</sequence>
<protein>
    <submittedName>
        <fullName evidence="1">Uncharacterized protein</fullName>
    </submittedName>
</protein>
<comment type="caution">
    <text evidence="1">The sequence shown here is derived from an EMBL/GenBank/DDBJ whole genome shotgun (WGS) entry which is preliminary data.</text>
</comment>
<organism evidence="1 2">
    <name type="scientific">Allacma fusca</name>
    <dbReference type="NCBI Taxonomy" id="39272"/>
    <lineage>
        <taxon>Eukaryota</taxon>
        <taxon>Metazoa</taxon>
        <taxon>Ecdysozoa</taxon>
        <taxon>Arthropoda</taxon>
        <taxon>Hexapoda</taxon>
        <taxon>Collembola</taxon>
        <taxon>Symphypleona</taxon>
        <taxon>Sminthuridae</taxon>
        <taxon>Allacma</taxon>
    </lineage>
</organism>
<gene>
    <name evidence="1" type="ORF">AFUS01_LOCUS13113</name>
</gene>
<evidence type="ECO:0000313" key="1">
    <source>
        <dbReference type="EMBL" id="CAG7724071.1"/>
    </source>
</evidence>
<name>A0A8J2JTI4_9HEXA</name>